<evidence type="ECO:0000313" key="1">
    <source>
        <dbReference type="EMBL" id="DAG04071.1"/>
    </source>
</evidence>
<name>A0A8S5VBT0_9CAUD</name>
<protein>
    <submittedName>
        <fullName evidence="1">Uncharacterized protein</fullName>
    </submittedName>
</protein>
<accession>A0A8S5VBT0</accession>
<proteinExistence type="predicted"/>
<sequence>MTAKVAKFRLVHVTYTTYITRTHAHVNILLNVCSAYVQMVENVI</sequence>
<organism evidence="1">
    <name type="scientific">Myoviridae sp. ctbEa13</name>
    <dbReference type="NCBI Taxonomy" id="2825136"/>
    <lineage>
        <taxon>Viruses</taxon>
        <taxon>Duplodnaviria</taxon>
        <taxon>Heunggongvirae</taxon>
        <taxon>Uroviricota</taxon>
        <taxon>Caudoviricetes</taxon>
    </lineage>
</organism>
<dbReference type="EMBL" id="BK016237">
    <property type="protein sequence ID" value="DAG04071.1"/>
    <property type="molecule type" value="Genomic_DNA"/>
</dbReference>
<reference evidence="1" key="1">
    <citation type="journal article" date="2021" name="Proc. Natl. Acad. Sci. U.S.A.">
        <title>A Catalog of Tens of Thousands of Viruses from Human Metagenomes Reveals Hidden Associations with Chronic Diseases.</title>
        <authorList>
            <person name="Tisza M.J."/>
            <person name="Buck C.B."/>
        </authorList>
    </citation>
    <scope>NUCLEOTIDE SEQUENCE</scope>
    <source>
        <strain evidence="1">CtbEa13</strain>
    </source>
</reference>